<dbReference type="EMBL" id="CP045737">
    <property type="protein sequence ID" value="QGG42783.1"/>
    <property type="molecule type" value="Genomic_DNA"/>
</dbReference>
<keyword evidence="3" id="KW-1003">Cell membrane</keyword>
<evidence type="ECO:0000256" key="7">
    <source>
        <dbReference type="SAM" id="MobiDB-lite"/>
    </source>
</evidence>
<keyword evidence="6 8" id="KW-0472">Membrane</keyword>
<dbReference type="KEGG" id="aef:GEV26_16150"/>
<evidence type="ECO:0000256" key="6">
    <source>
        <dbReference type="ARBA" id="ARBA00023136"/>
    </source>
</evidence>
<evidence type="ECO:0000313" key="11">
    <source>
        <dbReference type="Proteomes" id="UP000392064"/>
    </source>
</evidence>
<feature type="transmembrane region" description="Helical" evidence="8">
    <location>
        <begin position="338"/>
        <end position="355"/>
    </location>
</feature>
<dbReference type="Proteomes" id="UP000392064">
    <property type="component" value="Chromosome"/>
</dbReference>
<sequence>MTSSTAVHSLGGLVRVTIASGDRRTDLALPSSVTVAELLPELARSMGVLEPGSAHTGFRLLAADGTQLSASAGLAFQNVYDGAVLTLAPGHEDSPRVYDDVVEAMSDVIEETTRPWEPTAARNTALIASGSLLALGALSIGVERTSILAGALAGGIALVLLTASIVVSRLEHENEIALMLGWSAVVYAAVGAFTAVSSDEILGAPLASAGGAGAVTAILAMAGLESRRLLMLPGVILGVIAAAASGLVIATDLEPAKIYLVALALAVIASGVQPALALTSAGASSPQPEDPASLPDDPSEVDIEKVRTGARVGHDVLLATTVTSGLLLIAVAPLAVTLGLTGMLTTVAAAVALLVRTRQFRSGTEVGAGLLTAAAGILSIAISVLVLEPDWRPGLIVVLIVVAAGTLVSTLVTSTRTVSRGRMAEVLELIALVAIVPLLVIAIGIVSAVRS</sequence>
<proteinExistence type="inferred from homology"/>
<dbReference type="Pfam" id="PF19053">
    <property type="entry name" value="EccD"/>
    <property type="match status" value="1"/>
</dbReference>
<feature type="region of interest" description="Disordered" evidence="7">
    <location>
        <begin position="280"/>
        <end position="300"/>
    </location>
</feature>
<feature type="transmembrane region" description="Helical" evidence="8">
    <location>
        <begin position="256"/>
        <end position="278"/>
    </location>
</feature>
<dbReference type="InterPro" id="IPR044049">
    <property type="entry name" value="EccD_transm"/>
</dbReference>
<feature type="transmembrane region" description="Helical" evidence="8">
    <location>
        <begin position="426"/>
        <end position="449"/>
    </location>
</feature>
<dbReference type="AlphaFoldDB" id="A0A5Q2MM46"/>
<evidence type="ECO:0000313" key="10">
    <source>
        <dbReference type="EMBL" id="QGG42783.1"/>
    </source>
</evidence>
<dbReference type="RefSeq" id="WP_153654588.1">
    <property type="nucleotide sequence ID" value="NZ_CP045737.1"/>
</dbReference>
<gene>
    <name evidence="10" type="primary">eccD</name>
    <name evidence="10" type="ORF">GEV26_16150</name>
</gene>
<dbReference type="PIRSF" id="PIRSF017804">
    <property type="entry name" value="Secretion_EccD1"/>
    <property type="match status" value="1"/>
</dbReference>
<name>A0A5Q2MM46_9ACTN</name>
<feature type="transmembrane region" description="Helical" evidence="8">
    <location>
        <begin position="393"/>
        <end position="414"/>
    </location>
</feature>
<keyword evidence="11" id="KW-1185">Reference proteome</keyword>
<dbReference type="Pfam" id="PF08817">
    <property type="entry name" value="YukD"/>
    <property type="match status" value="1"/>
</dbReference>
<evidence type="ECO:0000256" key="1">
    <source>
        <dbReference type="ARBA" id="ARBA00004651"/>
    </source>
</evidence>
<evidence type="ECO:0000256" key="2">
    <source>
        <dbReference type="ARBA" id="ARBA00006162"/>
    </source>
</evidence>
<feature type="transmembrane region" description="Helical" evidence="8">
    <location>
        <begin position="147"/>
        <end position="167"/>
    </location>
</feature>
<evidence type="ECO:0000256" key="4">
    <source>
        <dbReference type="ARBA" id="ARBA00022692"/>
    </source>
</evidence>
<dbReference type="InterPro" id="IPR006707">
    <property type="entry name" value="T7SS_EccD"/>
</dbReference>
<keyword evidence="4 8" id="KW-0812">Transmembrane</keyword>
<feature type="transmembrane region" description="Helical" evidence="8">
    <location>
        <begin position="229"/>
        <end position="250"/>
    </location>
</feature>
<dbReference type="GO" id="GO:0005886">
    <property type="term" value="C:plasma membrane"/>
    <property type="evidence" value="ECO:0007669"/>
    <property type="project" value="UniProtKB-SubCell"/>
</dbReference>
<dbReference type="InterPro" id="IPR024962">
    <property type="entry name" value="YukD-like"/>
</dbReference>
<feature type="transmembrane region" description="Helical" evidence="8">
    <location>
        <begin position="176"/>
        <end position="196"/>
    </location>
</feature>
<feature type="domain" description="EccD-like transmembrane" evidence="9">
    <location>
        <begin position="121"/>
        <end position="451"/>
    </location>
</feature>
<organism evidence="10 11">
    <name type="scientific">Aeromicrobium yanjiei</name>
    <dbReference type="NCBI Taxonomy" id="2662028"/>
    <lineage>
        <taxon>Bacteria</taxon>
        <taxon>Bacillati</taxon>
        <taxon>Actinomycetota</taxon>
        <taxon>Actinomycetes</taxon>
        <taxon>Propionibacteriales</taxon>
        <taxon>Nocardioidaceae</taxon>
        <taxon>Aeromicrobium</taxon>
    </lineage>
</organism>
<protein>
    <submittedName>
        <fullName evidence="10">Type VII secretion integral membrane protein EccD</fullName>
    </submittedName>
</protein>
<dbReference type="Gene3D" id="3.10.20.90">
    <property type="entry name" value="Phosphatidylinositol 3-kinase Catalytic Subunit, Chain A, domain 1"/>
    <property type="match status" value="1"/>
</dbReference>
<feature type="transmembrane region" description="Helical" evidence="8">
    <location>
        <begin position="367"/>
        <end position="387"/>
    </location>
</feature>
<comment type="similarity">
    <text evidence="2">Belongs to the EccD/Snm4 family.</text>
</comment>
<feature type="transmembrane region" description="Helical" evidence="8">
    <location>
        <begin position="202"/>
        <end position="222"/>
    </location>
</feature>
<keyword evidence="5 8" id="KW-1133">Transmembrane helix</keyword>
<comment type="subcellular location">
    <subcellularLocation>
        <location evidence="1">Cell membrane</location>
        <topology evidence="1">Multi-pass membrane protein</topology>
    </subcellularLocation>
</comment>
<reference evidence="10 11" key="1">
    <citation type="submission" date="2019-11" db="EMBL/GenBank/DDBJ databases">
        <authorList>
            <person name="Li J."/>
        </authorList>
    </citation>
    <scope>NUCLEOTIDE SEQUENCE [LARGE SCALE GENOMIC DNA]</scope>
    <source>
        <strain evidence="10 11">MF47</strain>
    </source>
</reference>
<evidence type="ECO:0000256" key="8">
    <source>
        <dbReference type="SAM" id="Phobius"/>
    </source>
</evidence>
<evidence type="ECO:0000259" key="9">
    <source>
        <dbReference type="Pfam" id="PF19053"/>
    </source>
</evidence>
<evidence type="ECO:0000256" key="3">
    <source>
        <dbReference type="ARBA" id="ARBA00022475"/>
    </source>
</evidence>
<dbReference type="NCBIfam" id="TIGR03920">
    <property type="entry name" value="T7SS_EccD"/>
    <property type="match status" value="1"/>
</dbReference>
<evidence type="ECO:0000256" key="5">
    <source>
        <dbReference type="ARBA" id="ARBA00022989"/>
    </source>
</evidence>
<accession>A0A5Q2MM46</accession>